<keyword evidence="1" id="KW-0732">Signal</keyword>
<evidence type="ECO:0000313" key="3">
    <source>
        <dbReference type="EMBL" id="GAA4956622.1"/>
    </source>
</evidence>
<feature type="domain" description="Solute-binding protein family 5" evidence="2">
    <location>
        <begin position="87"/>
        <end position="259"/>
    </location>
</feature>
<dbReference type="InterPro" id="IPR039424">
    <property type="entry name" value="SBP_5"/>
</dbReference>
<organism evidence="3 4">
    <name type="scientific">Yinghuangia aomiensis</name>
    <dbReference type="NCBI Taxonomy" id="676205"/>
    <lineage>
        <taxon>Bacteria</taxon>
        <taxon>Bacillati</taxon>
        <taxon>Actinomycetota</taxon>
        <taxon>Actinomycetes</taxon>
        <taxon>Kitasatosporales</taxon>
        <taxon>Streptomycetaceae</taxon>
        <taxon>Yinghuangia</taxon>
    </lineage>
</organism>
<dbReference type="CDD" id="cd00995">
    <property type="entry name" value="PBP2_NikA_DppA_OppA_like"/>
    <property type="match status" value="1"/>
</dbReference>
<feature type="chain" id="PRO_5046731182" description="Solute-binding protein family 5 domain-containing protein" evidence="1">
    <location>
        <begin position="30"/>
        <end position="266"/>
    </location>
</feature>
<dbReference type="InterPro" id="IPR000914">
    <property type="entry name" value="SBP_5_dom"/>
</dbReference>
<evidence type="ECO:0000259" key="2">
    <source>
        <dbReference type="Pfam" id="PF00496"/>
    </source>
</evidence>
<evidence type="ECO:0000313" key="4">
    <source>
        <dbReference type="Proteomes" id="UP001500466"/>
    </source>
</evidence>
<dbReference type="Pfam" id="PF00496">
    <property type="entry name" value="SBP_bac_5"/>
    <property type="match status" value="1"/>
</dbReference>
<dbReference type="PANTHER" id="PTHR30290">
    <property type="entry name" value="PERIPLASMIC BINDING COMPONENT OF ABC TRANSPORTER"/>
    <property type="match status" value="1"/>
</dbReference>
<name>A0ABP9GYF5_9ACTN</name>
<keyword evidence="4" id="KW-1185">Reference proteome</keyword>
<protein>
    <recommendedName>
        <fullName evidence="2">Solute-binding protein family 5 domain-containing protein</fullName>
    </recommendedName>
</protein>
<comment type="caution">
    <text evidence="3">The sequence shown here is derived from an EMBL/GenBank/DDBJ whole genome shotgun (WGS) entry which is preliminary data.</text>
</comment>
<dbReference type="RefSeq" id="WP_345674855.1">
    <property type="nucleotide sequence ID" value="NZ_BAABHS010000005.1"/>
</dbReference>
<sequence>MFAQSAAHPRRRLAALAAGLSALALVATACGSGGSRSSSDGGSLTMLAIQDSASLDPFRRAYVAVTDEPRLAALYDPMLTIDPKTGNVVPHLAESLRTADGGATWQLKLRPGVLFSDGTAFDAEAVKRNWETHAKPETKSVHAAYAAGFKLTVADATTLDIVPSAPNPNLDRTIATHLTYIEAPSALDKGIDAAGSQPVGAGPFMLKSWTRGAEQVFVRNPHYWQKDKGLPKLAQLTVKTSPDGKQNLNAVRSGRADLFMTAVRRS</sequence>
<reference evidence="4" key="1">
    <citation type="journal article" date="2019" name="Int. J. Syst. Evol. Microbiol.">
        <title>The Global Catalogue of Microorganisms (GCM) 10K type strain sequencing project: providing services to taxonomists for standard genome sequencing and annotation.</title>
        <authorList>
            <consortium name="The Broad Institute Genomics Platform"/>
            <consortium name="The Broad Institute Genome Sequencing Center for Infectious Disease"/>
            <person name="Wu L."/>
            <person name="Ma J."/>
        </authorList>
    </citation>
    <scope>NUCLEOTIDE SEQUENCE [LARGE SCALE GENOMIC DNA]</scope>
    <source>
        <strain evidence="4">JCM 17986</strain>
    </source>
</reference>
<evidence type="ECO:0000256" key="1">
    <source>
        <dbReference type="SAM" id="SignalP"/>
    </source>
</evidence>
<gene>
    <name evidence="3" type="ORF">GCM10023205_18550</name>
</gene>
<dbReference type="SUPFAM" id="SSF53850">
    <property type="entry name" value="Periplasmic binding protein-like II"/>
    <property type="match status" value="1"/>
</dbReference>
<accession>A0ABP9GYF5</accession>
<dbReference type="Proteomes" id="UP001500466">
    <property type="component" value="Unassembled WGS sequence"/>
</dbReference>
<proteinExistence type="predicted"/>
<feature type="signal peptide" evidence="1">
    <location>
        <begin position="1"/>
        <end position="29"/>
    </location>
</feature>
<dbReference type="Gene3D" id="3.40.190.10">
    <property type="entry name" value="Periplasmic binding protein-like II"/>
    <property type="match status" value="1"/>
</dbReference>
<dbReference type="EMBL" id="BAABHS010000005">
    <property type="protein sequence ID" value="GAA4956622.1"/>
    <property type="molecule type" value="Genomic_DNA"/>
</dbReference>